<name>A0A0L0FQT7_9EUKA</name>
<evidence type="ECO:0000313" key="3">
    <source>
        <dbReference type="Proteomes" id="UP000054560"/>
    </source>
</evidence>
<dbReference type="eggNOG" id="KOG1481">
    <property type="taxonomic scope" value="Eukaryota"/>
</dbReference>
<dbReference type="SUPFAM" id="SSF53686">
    <property type="entry name" value="Tryptophan synthase beta subunit-like PLP-dependent enzymes"/>
    <property type="match status" value="1"/>
</dbReference>
<accession>A0A0L0FQT7</accession>
<evidence type="ECO:0000313" key="2">
    <source>
        <dbReference type="EMBL" id="KNC79125.1"/>
    </source>
</evidence>
<protein>
    <recommendedName>
        <fullName evidence="1">Tryptophan synthase beta chain-like PALP domain-containing protein</fullName>
    </recommendedName>
</protein>
<dbReference type="Pfam" id="PF00291">
    <property type="entry name" value="PALP"/>
    <property type="match status" value="1"/>
</dbReference>
<dbReference type="GeneID" id="25908978"/>
<dbReference type="AlphaFoldDB" id="A0A0L0FQT7"/>
<feature type="domain" description="Tryptophan synthase beta chain-like PALP" evidence="1">
    <location>
        <begin position="9"/>
        <end position="97"/>
    </location>
</feature>
<reference evidence="2 3" key="1">
    <citation type="submission" date="2011-02" db="EMBL/GenBank/DDBJ databases">
        <title>The Genome Sequence of Sphaeroforma arctica JP610.</title>
        <authorList>
            <consortium name="The Broad Institute Genome Sequencing Platform"/>
            <person name="Russ C."/>
            <person name="Cuomo C."/>
            <person name="Young S.K."/>
            <person name="Zeng Q."/>
            <person name="Gargeya S."/>
            <person name="Alvarado L."/>
            <person name="Berlin A."/>
            <person name="Chapman S.B."/>
            <person name="Chen Z."/>
            <person name="Freedman E."/>
            <person name="Gellesch M."/>
            <person name="Goldberg J."/>
            <person name="Griggs A."/>
            <person name="Gujja S."/>
            <person name="Heilman E."/>
            <person name="Heiman D."/>
            <person name="Howarth C."/>
            <person name="Mehta T."/>
            <person name="Neiman D."/>
            <person name="Pearson M."/>
            <person name="Roberts A."/>
            <person name="Saif S."/>
            <person name="Shea T."/>
            <person name="Shenoy N."/>
            <person name="Sisk P."/>
            <person name="Stolte C."/>
            <person name="Sykes S."/>
            <person name="White J."/>
            <person name="Yandava C."/>
            <person name="Burger G."/>
            <person name="Gray M.W."/>
            <person name="Holland P.W.H."/>
            <person name="King N."/>
            <person name="Lang F.B.F."/>
            <person name="Roger A.J."/>
            <person name="Ruiz-Trillo I."/>
            <person name="Haas B."/>
            <person name="Nusbaum C."/>
            <person name="Birren B."/>
        </authorList>
    </citation>
    <scope>NUCLEOTIDE SEQUENCE [LARGE SCALE GENOMIC DNA]</scope>
    <source>
        <strain evidence="2 3">JP610</strain>
    </source>
</reference>
<dbReference type="OrthoDB" id="10259545at2759"/>
<proteinExistence type="predicted"/>
<dbReference type="STRING" id="667725.A0A0L0FQT7"/>
<dbReference type="RefSeq" id="XP_014153027.1">
    <property type="nucleotide sequence ID" value="XM_014297552.1"/>
</dbReference>
<dbReference type="InterPro" id="IPR036052">
    <property type="entry name" value="TrpB-like_PALP_sf"/>
</dbReference>
<dbReference type="InterPro" id="IPR050214">
    <property type="entry name" value="Cys_Synth/Cystath_Beta-Synth"/>
</dbReference>
<dbReference type="Proteomes" id="UP000054560">
    <property type="component" value="Unassembled WGS sequence"/>
</dbReference>
<dbReference type="Gene3D" id="3.40.50.1100">
    <property type="match status" value="1"/>
</dbReference>
<evidence type="ECO:0000259" key="1">
    <source>
        <dbReference type="Pfam" id="PF00291"/>
    </source>
</evidence>
<sequence length="133" mass="14340">MHNVMYTSEEAEGHRLANPFDTITEGIGINRLTNNFKEAMVDSAFRGTDQEAVHMANYLLRNEGMYVGSSSAMNCVGAVKAARALGPGSVIVTILCDGGGRHASKLYNPEYLRANGLVVSQWDAADLSFVLAE</sequence>
<dbReference type="PANTHER" id="PTHR10314">
    <property type="entry name" value="CYSTATHIONINE BETA-SYNTHASE"/>
    <property type="match status" value="1"/>
</dbReference>
<organism evidence="2 3">
    <name type="scientific">Sphaeroforma arctica JP610</name>
    <dbReference type="NCBI Taxonomy" id="667725"/>
    <lineage>
        <taxon>Eukaryota</taxon>
        <taxon>Ichthyosporea</taxon>
        <taxon>Ichthyophonida</taxon>
        <taxon>Sphaeroforma</taxon>
    </lineage>
</organism>
<dbReference type="InterPro" id="IPR001926">
    <property type="entry name" value="TrpB-like_PALP"/>
</dbReference>
<gene>
    <name evidence="2" type="ORF">SARC_08474</name>
</gene>
<dbReference type="EMBL" id="KQ242362">
    <property type="protein sequence ID" value="KNC79125.1"/>
    <property type="molecule type" value="Genomic_DNA"/>
</dbReference>
<keyword evidence="3" id="KW-1185">Reference proteome</keyword>